<dbReference type="GO" id="GO:0016020">
    <property type="term" value="C:membrane"/>
    <property type="evidence" value="ECO:0007669"/>
    <property type="project" value="UniProtKB-SubCell"/>
</dbReference>
<feature type="transmembrane region" description="Helical" evidence="5">
    <location>
        <begin position="162"/>
        <end position="182"/>
    </location>
</feature>
<feature type="transmembrane region" description="Helical" evidence="5">
    <location>
        <begin position="205"/>
        <end position="226"/>
    </location>
</feature>
<reference evidence="7 8" key="2">
    <citation type="journal article" date="2017" name="Int. J. Syst. Evol. Microbiol.">
        <title>Mycobacterium stephanolepidis sp. nov., a rapidly growing species related to Mycobacterium chelonae, isolated from marine teleost fish, Stephanolepis cirrhifer.</title>
        <authorList>
            <person name="Fukano H."/>
            <person name="Wada S."/>
            <person name="Kurata O."/>
            <person name="Katayama K."/>
            <person name="Fujiwara N."/>
            <person name="Hoshino Y."/>
        </authorList>
    </citation>
    <scope>NUCLEOTIDE SEQUENCE [LARGE SCALE GENOMIC DNA]</scope>
    <source>
        <strain evidence="7 8">NJB0901</strain>
    </source>
</reference>
<reference evidence="8" key="1">
    <citation type="journal article" date="2017" name="Genome Announc.">
        <title>Complete Genome Sequence of Mycobacterium stephanolepidis.</title>
        <authorList>
            <person name="Fukano H."/>
            <person name="Yoshida M."/>
            <person name="Katayama Y."/>
            <person name="Omatsu T."/>
            <person name="Mizutani T."/>
            <person name="Kurata O."/>
            <person name="Wada S."/>
            <person name="Hoshino Y."/>
        </authorList>
    </citation>
    <scope>NUCLEOTIDE SEQUENCE [LARGE SCALE GENOMIC DNA]</scope>
    <source>
        <strain evidence="8">NJB0901</strain>
    </source>
</reference>
<evidence type="ECO:0000256" key="3">
    <source>
        <dbReference type="ARBA" id="ARBA00022989"/>
    </source>
</evidence>
<evidence type="ECO:0000256" key="4">
    <source>
        <dbReference type="ARBA" id="ARBA00023136"/>
    </source>
</evidence>
<dbReference type="GO" id="GO:0016627">
    <property type="term" value="F:oxidoreductase activity, acting on the CH-CH group of donors"/>
    <property type="evidence" value="ECO:0007669"/>
    <property type="project" value="InterPro"/>
</dbReference>
<evidence type="ECO:0000259" key="6">
    <source>
        <dbReference type="Pfam" id="PF02544"/>
    </source>
</evidence>
<organism evidence="7 8">
    <name type="scientific">[Mycobacterium] stephanolepidis</name>
    <dbReference type="NCBI Taxonomy" id="1520670"/>
    <lineage>
        <taxon>Bacteria</taxon>
        <taxon>Bacillati</taxon>
        <taxon>Actinomycetota</taxon>
        <taxon>Actinomycetes</taxon>
        <taxon>Mycobacteriales</taxon>
        <taxon>Mycobacteriaceae</taxon>
        <taxon>Mycobacteroides</taxon>
    </lineage>
</organism>
<evidence type="ECO:0000256" key="5">
    <source>
        <dbReference type="SAM" id="Phobius"/>
    </source>
</evidence>
<proteinExistence type="predicted"/>
<sequence length="316" mass="35174">MRTAPGARANPHNTGTHARRLVAFAGREARVVEHVTVLRHASGLCRPLTEGMAMHWYTGNTTYDTVLTAAFCFAAFVIIGGLFAQSSYGRFSTTKLGLNLNPKLGWWLMEIPATAVFLVCYLTGPACFEPTSLVLAGIWLLHYANRGWYFPLAIRQVPGKRSTFNVSVVAMGMLVTSMHGYLNGTLFSHDFFGQYNRAWLHDPRFLLGVAVYLCGFTLLISSESIVRNLRDKKNPGGAEYRIPFGGGFRFVTSPAYLGELIAWSGFALLTWALPGVVILLITAGNLIPRALATHRWYREKFVDYPTDRRALIPYLM</sequence>
<feature type="domain" description="3-oxo-5-alpha-steroid 4-dehydrogenase C-terminal" evidence="6">
    <location>
        <begin position="164"/>
        <end position="315"/>
    </location>
</feature>
<dbReference type="EMBL" id="AP018165">
    <property type="protein sequence ID" value="BAX98076.1"/>
    <property type="molecule type" value="Genomic_DNA"/>
</dbReference>
<evidence type="ECO:0000313" key="8">
    <source>
        <dbReference type="Proteomes" id="UP000217954"/>
    </source>
</evidence>
<dbReference type="GO" id="GO:0006629">
    <property type="term" value="P:lipid metabolic process"/>
    <property type="evidence" value="ECO:0007669"/>
    <property type="project" value="InterPro"/>
</dbReference>
<evidence type="ECO:0000313" key="7">
    <source>
        <dbReference type="EMBL" id="BAX98076.1"/>
    </source>
</evidence>
<evidence type="ECO:0000256" key="1">
    <source>
        <dbReference type="ARBA" id="ARBA00004141"/>
    </source>
</evidence>
<dbReference type="AlphaFoldDB" id="A0A1Z4EYM6"/>
<keyword evidence="4 5" id="KW-0472">Membrane</keyword>
<keyword evidence="3 5" id="KW-1133">Transmembrane helix</keyword>
<feature type="transmembrane region" description="Helical" evidence="5">
    <location>
        <begin position="238"/>
        <end position="257"/>
    </location>
</feature>
<gene>
    <name evidence="7" type="ORF">MSTE_02767</name>
</gene>
<name>A0A1Z4EYM6_9MYCO</name>
<comment type="subcellular location">
    <subcellularLocation>
        <location evidence="1">Membrane</location>
        <topology evidence="1">Multi-pass membrane protein</topology>
    </subcellularLocation>
</comment>
<dbReference type="PANTHER" id="PTHR10556">
    <property type="entry name" value="3-OXO-5-ALPHA-STEROID 4-DEHYDROGENASE"/>
    <property type="match status" value="1"/>
</dbReference>
<protein>
    <submittedName>
        <fullName evidence="7">Putative steroid dehydrogenase</fullName>
    </submittedName>
</protein>
<feature type="transmembrane region" description="Helical" evidence="5">
    <location>
        <begin position="104"/>
        <end position="124"/>
    </location>
</feature>
<dbReference type="InterPro" id="IPR001104">
    <property type="entry name" value="3-oxo-5_a-steroid_4-DH_C"/>
</dbReference>
<accession>A0A1Z4EYM6</accession>
<dbReference type="PROSITE" id="PS50244">
    <property type="entry name" value="S5A_REDUCTASE"/>
    <property type="match status" value="1"/>
</dbReference>
<feature type="transmembrane region" description="Helical" evidence="5">
    <location>
        <begin position="130"/>
        <end position="150"/>
    </location>
</feature>
<dbReference type="Proteomes" id="UP000217954">
    <property type="component" value="Chromosome"/>
</dbReference>
<feature type="transmembrane region" description="Helical" evidence="5">
    <location>
        <begin position="66"/>
        <end position="84"/>
    </location>
</feature>
<keyword evidence="2 5" id="KW-0812">Transmembrane</keyword>
<dbReference type="KEGG" id="mste:MSTE_02767"/>
<keyword evidence="8" id="KW-1185">Reference proteome</keyword>
<dbReference type="PANTHER" id="PTHR10556:SF35">
    <property type="entry name" value="3-OXO-5-ALPHA-STEROID 4-DEHYDROGENASE FAMILY PROTEIN"/>
    <property type="match status" value="1"/>
</dbReference>
<feature type="transmembrane region" description="Helical" evidence="5">
    <location>
        <begin position="263"/>
        <end position="287"/>
    </location>
</feature>
<dbReference type="Gene3D" id="1.20.120.1630">
    <property type="match status" value="1"/>
</dbReference>
<dbReference type="InterPro" id="IPR039357">
    <property type="entry name" value="SRD5A/TECR"/>
</dbReference>
<dbReference type="Pfam" id="PF02544">
    <property type="entry name" value="Steroid_dh"/>
    <property type="match status" value="1"/>
</dbReference>
<evidence type="ECO:0000256" key="2">
    <source>
        <dbReference type="ARBA" id="ARBA00022692"/>
    </source>
</evidence>